<reference evidence="4 5" key="1">
    <citation type="submission" date="2023-06" db="EMBL/GenBank/DDBJ databases">
        <title>Aquibacillus rhizosphaerae LR5S19.</title>
        <authorList>
            <person name="Sun J.-Q."/>
        </authorList>
    </citation>
    <scope>NUCLEOTIDE SEQUENCE [LARGE SCALE GENOMIC DNA]</scope>
    <source>
        <strain evidence="4 5">LR5S19</strain>
    </source>
</reference>
<dbReference type="CDD" id="cd20183">
    <property type="entry name" value="M34_PPEP"/>
    <property type="match status" value="1"/>
</dbReference>
<name>A0ABT7L1K4_9BACI</name>
<dbReference type="EMBL" id="JASTZU010000018">
    <property type="protein sequence ID" value="MDL4839727.1"/>
    <property type="molecule type" value="Genomic_DNA"/>
</dbReference>
<comment type="subcellular location">
    <subcellularLocation>
        <location evidence="1">Secreted</location>
    </subcellularLocation>
</comment>
<gene>
    <name evidence="4" type="ORF">QQS35_04550</name>
</gene>
<dbReference type="SUPFAM" id="SSF55486">
    <property type="entry name" value="Metalloproteases ('zincins'), catalytic domain"/>
    <property type="match status" value="1"/>
</dbReference>
<keyword evidence="2" id="KW-0964">Secreted</keyword>
<dbReference type="InterPro" id="IPR047568">
    <property type="entry name" value="ATLF-like_dom"/>
</dbReference>
<dbReference type="PROSITE" id="PS51995">
    <property type="entry name" value="ATLF"/>
    <property type="match status" value="1"/>
</dbReference>
<evidence type="ECO:0000313" key="5">
    <source>
        <dbReference type="Proteomes" id="UP001235343"/>
    </source>
</evidence>
<sequence>MKIWLKRIRVMVIILFFSFLPYVEITRPFNGIMLQHAKGNQDLLQLQSLKNADLLYKLIIIPEKLTDTKSLSNMVNRINRIDRALLEMLVDQGVKVRLFEGKLTDEPLLYYLKWDQPRGWKRETTWENVPGSGGSWLVSAKIGASMPGKGHSSINLELHEIGHTVYHVLMNDPSYATKIQHAWNKEVEFMFSGQDYFVNYPSEYFAEMFAYYYKNKRTNAIIKLKAPVTYELFNEFSSITFTNFDQIYLD</sequence>
<dbReference type="Proteomes" id="UP001235343">
    <property type="component" value="Unassembled WGS sequence"/>
</dbReference>
<comment type="caution">
    <text evidence="4">The sequence shown here is derived from an EMBL/GenBank/DDBJ whole genome shotgun (WGS) entry which is preliminary data.</text>
</comment>
<keyword evidence="5" id="KW-1185">Reference proteome</keyword>
<evidence type="ECO:0000259" key="3">
    <source>
        <dbReference type="PROSITE" id="PS51995"/>
    </source>
</evidence>
<dbReference type="InterPro" id="IPR014781">
    <property type="entry name" value="Anthrax_toxin_lethal/edema_N/C"/>
</dbReference>
<accession>A0ABT7L1K4</accession>
<dbReference type="RefSeq" id="WP_285930677.1">
    <property type="nucleotide sequence ID" value="NZ_JASTZU010000018.1"/>
</dbReference>
<proteinExistence type="predicted"/>
<organism evidence="4 5">
    <name type="scientific">Aquibacillus rhizosphaerae</name>
    <dbReference type="NCBI Taxonomy" id="3051431"/>
    <lineage>
        <taxon>Bacteria</taxon>
        <taxon>Bacillati</taxon>
        <taxon>Bacillota</taxon>
        <taxon>Bacilli</taxon>
        <taxon>Bacillales</taxon>
        <taxon>Bacillaceae</taxon>
        <taxon>Aquibacillus</taxon>
    </lineage>
</organism>
<evidence type="ECO:0000256" key="2">
    <source>
        <dbReference type="ARBA" id="ARBA00022525"/>
    </source>
</evidence>
<evidence type="ECO:0000256" key="1">
    <source>
        <dbReference type="ARBA" id="ARBA00004613"/>
    </source>
</evidence>
<dbReference type="InterPro" id="IPR024079">
    <property type="entry name" value="MetalloPept_cat_dom_sf"/>
</dbReference>
<dbReference type="Pfam" id="PF07737">
    <property type="entry name" value="ATLF"/>
    <property type="match status" value="1"/>
</dbReference>
<dbReference type="Gene3D" id="3.40.390.10">
    <property type="entry name" value="Collagenase (Catalytic Domain)"/>
    <property type="match status" value="1"/>
</dbReference>
<feature type="domain" description="ATLF-like" evidence="3">
    <location>
        <begin position="52"/>
        <end position="238"/>
    </location>
</feature>
<evidence type="ECO:0000313" key="4">
    <source>
        <dbReference type="EMBL" id="MDL4839727.1"/>
    </source>
</evidence>
<protein>
    <submittedName>
        <fullName evidence="4">Toxin</fullName>
    </submittedName>
</protein>